<dbReference type="AlphaFoldDB" id="A0A1C0ABR2"/>
<organism evidence="2 3">
    <name type="scientific">Orenia metallireducens</name>
    <dbReference type="NCBI Taxonomy" id="1413210"/>
    <lineage>
        <taxon>Bacteria</taxon>
        <taxon>Bacillati</taxon>
        <taxon>Bacillota</taxon>
        <taxon>Clostridia</taxon>
        <taxon>Halanaerobiales</taxon>
        <taxon>Halobacteroidaceae</taxon>
        <taxon>Orenia</taxon>
    </lineage>
</organism>
<feature type="signal peptide" evidence="1">
    <location>
        <begin position="1"/>
        <end position="22"/>
    </location>
</feature>
<keyword evidence="1" id="KW-0732">Signal</keyword>
<reference evidence="2 3" key="2">
    <citation type="submission" date="2016-08" db="EMBL/GenBank/DDBJ databases">
        <title>Orenia metallireducens sp. nov. strain Z6, a Novel Metal-reducing Firmicute from the Deep Subsurface.</title>
        <authorList>
            <person name="Maxim B.I."/>
            <person name="Kenneth K."/>
            <person name="Flynn T.M."/>
            <person name="Oloughlin E.J."/>
            <person name="Locke R.A."/>
            <person name="Weber J.R."/>
            <person name="Egan S.M."/>
            <person name="Mackie R.I."/>
            <person name="Cann I.K."/>
        </authorList>
    </citation>
    <scope>NUCLEOTIDE SEQUENCE [LARGE SCALE GENOMIC DNA]</scope>
    <source>
        <strain evidence="2 3">Z6</strain>
    </source>
</reference>
<evidence type="ECO:0000313" key="2">
    <source>
        <dbReference type="EMBL" id="OCL27788.1"/>
    </source>
</evidence>
<reference evidence="3" key="1">
    <citation type="submission" date="2016-07" db="EMBL/GenBank/DDBJ databases">
        <authorList>
            <person name="Florea S."/>
            <person name="Webb J.S."/>
            <person name="Jaromczyk J."/>
            <person name="Schardl C.L."/>
        </authorList>
    </citation>
    <scope>NUCLEOTIDE SEQUENCE [LARGE SCALE GENOMIC DNA]</scope>
    <source>
        <strain evidence="3">Z6</strain>
    </source>
</reference>
<sequence length="243" mass="27022">MRKFTILLALLIMCLSSTVVFAGYEVVGGGIYTTFDFSNLNDWIKNVNKDTFSASDLKSNKFDEIENTAGFYLGGYTDLPTFSPKLKIGGEYENISPDKSKLYKKENDGFEVDATINIDLQGFTGVAKYQVNKFIIINGGLGYYTGEYEFEVENSESYNYTQKADLSGIGAKLGIGSSYSLSENVNIYGNANYRILTLDMDFDDSVSVDEAYIDGNYNDQKDDGEDELDASGFELTFGLAYKF</sequence>
<evidence type="ECO:0000313" key="3">
    <source>
        <dbReference type="Proteomes" id="UP000093514"/>
    </source>
</evidence>
<comment type="caution">
    <text evidence="2">The sequence shown here is derived from an EMBL/GenBank/DDBJ whole genome shotgun (WGS) entry which is preliminary data.</text>
</comment>
<proteinExistence type="predicted"/>
<evidence type="ECO:0008006" key="4">
    <source>
        <dbReference type="Google" id="ProtNLM"/>
    </source>
</evidence>
<protein>
    <recommendedName>
        <fullName evidence="4">Outer membrane protein beta-barrel domain-containing protein</fullName>
    </recommendedName>
</protein>
<dbReference type="Proteomes" id="UP000093514">
    <property type="component" value="Unassembled WGS sequence"/>
</dbReference>
<feature type="chain" id="PRO_5008643009" description="Outer membrane protein beta-barrel domain-containing protein" evidence="1">
    <location>
        <begin position="23"/>
        <end position="243"/>
    </location>
</feature>
<evidence type="ECO:0000256" key="1">
    <source>
        <dbReference type="SAM" id="SignalP"/>
    </source>
</evidence>
<keyword evidence="3" id="KW-1185">Reference proteome</keyword>
<gene>
    <name evidence="2" type="ORF">U472_04350</name>
</gene>
<dbReference type="EMBL" id="LWDV01000007">
    <property type="protein sequence ID" value="OCL27788.1"/>
    <property type="molecule type" value="Genomic_DNA"/>
</dbReference>
<name>A0A1C0ABR2_9FIRM</name>
<dbReference type="RefSeq" id="WP_068715883.1">
    <property type="nucleotide sequence ID" value="NZ_LWDV01000007.1"/>
</dbReference>
<dbReference type="OrthoDB" id="10016605at2"/>
<accession>A0A1C0ABR2</accession>